<gene>
    <name evidence="2" type="ORF">AOC36_09665</name>
</gene>
<dbReference type="EMBL" id="CP013213">
    <property type="protein sequence ID" value="AMC94240.1"/>
    <property type="molecule type" value="Genomic_DNA"/>
</dbReference>
<reference evidence="2 3" key="1">
    <citation type="submission" date="2015-10" db="EMBL/GenBank/DDBJ databases">
        <title>Erysipelothrix larvae sp. LV19 isolated from the larval gut of the rhinoceros beetle, Trypoxylus dichotomus.</title>
        <authorList>
            <person name="Lim S."/>
            <person name="Kim B.-C."/>
        </authorList>
    </citation>
    <scope>NUCLEOTIDE SEQUENCE [LARGE SCALE GENOMIC DNA]</scope>
    <source>
        <strain evidence="2 3">LV19</strain>
    </source>
</reference>
<sequence length="154" mass="17345">MFLIAAESSNFDSTITISIVLAIVALFAPSVTAFINNRHLALMKRIELQTQIRSDIIDVKRGLYLEYMETLADYIVTLNSSSGNYAAKIEYKKLYGRVLILAEPNSIRTLRVIDEIVERPGALSSPERNEKAVLLNEKISEIAECLRDELNLIK</sequence>
<keyword evidence="1" id="KW-0812">Transmembrane</keyword>
<protein>
    <submittedName>
        <fullName evidence="2">Uncharacterized protein</fullName>
    </submittedName>
</protein>
<accession>A0A0X8H1A3</accession>
<organism evidence="2 3">
    <name type="scientific">Erysipelothrix larvae</name>
    <dbReference type="NCBI Taxonomy" id="1514105"/>
    <lineage>
        <taxon>Bacteria</taxon>
        <taxon>Bacillati</taxon>
        <taxon>Bacillota</taxon>
        <taxon>Erysipelotrichia</taxon>
        <taxon>Erysipelotrichales</taxon>
        <taxon>Erysipelotrichaceae</taxon>
        <taxon>Erysipelothrix</taxon>
    </lineage>
</organism>
<proteinExistence type="predicted"/>
<feature type="transmembrane region" description="Helical" evidence="1">
    <location>
        <begin position="15"/>
        <end position="35"/>
    </location>
</feature>
<dbReference type="RefSeq" id="WP_067633751.1">
    <property type="nucleotide sequence ID" value="NZ_CP013213.1"/>
</dbReference>
<evidence type="ECO:0000313" key="2">
    <source>
        <dbReference type="EMBL" id="AMC94240.1"/>
    </source>
</evidence>
<dbReference type="Proteomes" id="UP000063781">
    <property type="component" value="Chromosome"/>
</dbReference>
<keyword evidence="1" id="KW-0472">Membrane</keyword>
<dbReference type="STRING" id="1514105.AOC36_09665"/>
<evidence type="ECO:0000313" key="3">
    <source>
        <dbReference type="Proteomes" id="UP000063781"/>
    </source>
</evidence>
<keyword evidence="3" id="KW-1185">Reference proteome</keyword>
<keyword evidence="1" id="KW-1133">Transmembrane helix</keyword>
<name>A0A0X8H1A3_9FIRM</name>
<dbReference type="KEGG" id="erl:AOC36_09665"/>
<evidence type="ECO:0000256" key="1">
    <source>
        <dbReference type="SAM" id="Phobius"/>
    </source>
</evidence>
<dbReference type="AlphaFoldDB" id="A0A0X8H1A3"/>